<feature type="transmembrane region" description="Helical" evidence="2">
    <location>
        <begin position="351"/>
        <end position="373"/>
    </location>
</feature>
<feature type="compositionally biased region" description="Low complexity" evidence="1">
    <location>
        <begin position="299"/>
        <end position="331"/>
    </location>
</feature>
<evidence type="ECO:0000313" key="4">
    <source>
        <dbReference type="Proteomes" id="UP000223968"/>
    </source>
</evidence>
<evidence type="ECO:0000256" key="1">
    <source>
        <dbReference type="SAM" id="MobiDB-lite"/>
    </source>
</evidence>
<feature type="transmembrane region" description="Helical" evidence="2">
    <location>
        <begin position="206"/>
        <end position="234"/>
    </location>
</feature>
<sequence length="430" mass="48344">MPSPSSSTDMTQTHLPSSSRNPDHILHHYHYQSPASSLSNNPRRYSPNLYPPPQSRHDRNDAYEPRPRPHTSNHHVVHLPQVYAASDPNAASHMVPYLAPQSIKDQRSSQSSPIQEITVPTPVASVSDHHSSHRQSKSEMGYGYGHSHGRGHRHGHSVLSSERSSPHRQRNSRVSGYADDDEDDEDMDEDDDEVVASKESENAFFILLRLSFLVPPFSLVATLYALAVLVFLLLSSPLRLCKPTPFFQSPLSAQLCTLLLPLLHTHQRLITPHHHHHYHTSTHPYDTAAATTTSQHQKITTIDTQHSTTTSPSSQPSSTSTTATTPTPTTPTFSPLYSSPMLLLVHLLSPLFITPILFAAWIAAFFWVFAMILGNPDGTERRDDGRVAVLGVRNWWWIWLCRARRRGVRRGRRRKGRGRGSDREKTGRMV</sequence>
<gene>
    <name evidence="3" type="ORF">AJ79_08883</name>
</gene>
<reference evidence="3 4" key="1">
    <citation type="submission" date="2017-10" db="EMBL/GenBank/DDBJ databases">
        <title>Comparative genomics in systemic dimorphic fungi from Ajellomycetaceae.</title>
        <authorList>
            <person name="Munoz J.F."/>
            <person name="Mcewen J.G."/>
            <person name="Clay O.K."/>
            <person name="Cuomo C.A."/>
        </authorList>
    </citation>
    <scope>NUCLEOTIDE SEQUENCE [LARGE SCALE GENOMIC DNA]</scope>
    <source>
        <strain evidence="3 4">UAMH5409</strain>
    </source>
</reference>
<protein>
    <submittedName>
        <fullName evidence="3">Uncharacterized protein</fullName>
    </submittedName>
</protein>
<feature type="compositionally biased region" description="Basic and acidic residues" evidence="1">
    <location>
        <begin position="55"/>
        <end position="67"/>
    </location>
</feature>
<dbReference type="EMBL" id="PDNB01000226">
    <property type="protein sequence ID" value="PGG98375.1"/>
    <property type="molecule type" value="Genomic_DNA"/>
</dbReference>
<name>A0A2B7WNP9_9EURO</name>
<feature type="compositionally biased region" description="Acidic residues" evidence="1">
    <location>
        <begin position="178"/>
        <end position="194"/>
    </location>
</feature>
<feature type="region of interest" description="Disordered" evidence="1">
    <location>
        <begin position="1"/>
        <end position="73"/>
    </location>
</feature>
<keyword evidence="2" id="KW-0472">Membrane</keyword>
<evidence type="ECO:0000313" key="3">
    <source>
        <dbReference type="EMBL" id="PGG98375.1"/>
    </source>
</evidence>
<dbReference type="Proteomes" id="UP000223968">
    <property type="component" value="Unassembled WGS sequence"/>
</dbReference>
<feature type="region of interest" description="Disordered" evidence="1">
    <location>
        <begin position="410"/>
        <end position="430"/>
    </location>
</feature>
<organism evidence="3 4">
    <name type="scientific">Helicocarpus griseus UAMH5409</name>
    <dbReference type="NCBI Taxonomy" id="1447875"/>
    <lineage>
        <taxon>Eukaryota</taxon>
        <taxon>Fungi</taxon>
        <taxon>Dikarya</taxon>
        <taxon>Ascomycota</taxon>
        <taxon>Pezizomycotina</taxon>
        <taxon>Eurotiomycetes</taxon>
        <taxon>Eurotiomycetidae</taxon>
        <taxon>Onygenales</taxon>
        <taxon>Ajellomycetaceae</taxon>
        <taxon>Helicocarpus</taxon>
    </lineage>
</organism>
<evidence type="ECO:0000256" key="2">
    <source>
        <dbReference type="SAM" id="Phobius"/>
    </source>
</evidence>
<comment type="caution">
    <text evidence="3">The sequence shown here is derived from an EMBL/GenBank/DDBJ whole genome shotgun (WGS) entry which is preliminary data.</text>
</comment>
<keyword evidence="2" id="KW-1133">Transmembrane helix</keyword>
<keyword evidence="2" id="KW-0812">Transmembrane</keyword>
<keyword evidence="4" id="KW-1185">Reference proteome</keyword>
<proteinExistence type="predicted"/>
<dbReference type="OrthoDB" id="5420214at2759"/>
<dbReference type="AlphaFoldDB" id="A0A2B7WNP9"/>
<feature type="region of interest" description="Disordered" evidence="1">
    <location>
        <begin position="119"/>
        <end position="194"/>
    </location>
</feature>
<accession>A0A2B7WNP9</accession>
<feature type="compositionally biased region" description="Polar residues" evidence="1">
    <location>
        <begin position="1"/>
        <end position="20"/>
    </location>
</feature>
<dbReference type="STRING" id="1447875.A0A2B7WNP9"/>
<feature type="region of interest" description="Disordered" evidence="1">
    <location>
        <begin position="296"/>
        <end position="331"/>
    </location>
</feature>
<feature type="compositionally biased region" description="Polar residues" evidence="1">
    <location>
        <begin position="33"/>
        <end position="43"/>
    </location>
</feature>
<feature type="compositionally biased region" description="Basic and acidic residues" evidence="1">
    <location>
        <begin position="419"/>
        <end position="430"/>
    </location>
</feature>
<feature type="compositionally biased region" description="Basic residues" evidence="1">
    <location>
        <begin position="147"/>
        <end position="156"/>
    </location>
</feature>